<reference evidence="12" key="1">
    <citation type="journal article" date="2019" name="Int. J. Syst. Evol. Microbiol.">
        <title>The Global Catalogue of Microorganisms (GCM) 10K type strain sequencing project: providing services to taxonomists for standard genome sequencing and annotation.</title>
        <authorList>
            <consortium name="The Broad Institute Genomics Platform"/>
            <consortium name="The Broad Institute Genome Sequencing Center for Infectious Disease"/>
            <person name="Wu L."/>
            <person name="Ma J."/>
        </authorList>
    </citation>
    <scope>NUCLEOTIDE SEQUENCE [LARGE SCALE GENOMIC DNA]</scope>
    <source>
        <strain evidence="12">CCUG 54518</strain>
    </source>
</reference>
<evidence type="ECO:0000259" key="9">
    <source>
        <dbReference type="Pfam" id="PF00884"/>
    </source>
</evidence>
<dbReference type="NCBIfam" id="NF028537">
    <property type="entry name" value="P_eth_NH2_trans"/>
    <property type="match status" value="1"/>
</dbReference>
<feature type="domain" description="Sulfatase N-terminal" evidence="9">
    <location>
        <begin position="257"/>
        <end position="555"/>
    </location>
</feature>
<proteinExistence type="predicted"/>
<dbReference type="PANTHER" id="PTHR30443:SF0">
    <property type="entry name" value="PHOSPHOETHANOLAMINE TRANSFERASE EPTA"/>
    <property type="match status" value="1"/>
</dbReference>
<dbReference type="PANTHER" id="PTHR30443">
    <property type="entry name" value="INNER MEMBRANE PROTEIN"/>
    <property type="match status" value="1"/>
</dbReference>
<dbReference type="RefSeq" id="WP_382257508.1">
    <property type="nucleotide sequence ID" value="NZ_JBHTBX010000007.1"/>
</dbReference>
<dbReference type="Gene3D" id="3.40.720.10">
    <property type="entry name" value="Alkaline Phosphatase, subunit A"/>
    <property type="match status" value="1"/>
</dbReference>
<feature type="transmembrane region" description="Helical" evidence="8">
    <location>
        <begin position="99"/>
        <end position="120"/>
    </location>
</feature>
<feature type="domain" description="Phosphoethanolamine transferase N-terminal" evidence="10">
    <location>
        <begin position="80"/>
        <end position="228"/>
    </location>
</feature>
<evidence type="ECO:0000256" key="4">
    <source>
        <dbReference type="ARBA" id="ARBA00022679"/>
    </source>
</evidence>
<dbReference type="EMBL" id="JBHTBX010000007">
    <property type="protein sequence ID" value="MFC7435198.1"/>
    <property type="molecule type" value="Genomic_DNA"/>
</dbReference>
<protein>
    <submittedName>
        <fullName evidence="11">Phosphoethanolamine transferase</fullName>
        <ecNumber evidence="11">2.7.-.-</ecNumber>
    </submittedName>
</protein>
<organism evidence="11 12">
    <name type="scientific">Hydrogenophaga bisanensis</name>
    <dbReference type="NCBI Taxonomy" id="439611"/>
    <lineage>
        <taxon>Bacteria</taxon>
        <taxon>Pseudomonadati</taxon>
        <taxon>Pseudomonadota</taxon>
        <taxon>Betaproteobacteria</taxon>
        <taxon>Burkholderiales</taxon>
        <taxon>Comamonadaceae</taxon>
        <taxon>Hydrogenophaga</taxon>
    </lineage>
</organism>
<gene>
    <name evidence="11" type="ORF">ACFQNJ_11845</name>
</gene>
<dbReference type="InterPro" id="IPR040423">
    <property type="entry name" value="PEA_transferase"/>
</dbReference>
<name>A0ABW2RAS3_9BURK</name>
<feature type="transmembrane region" description="Helical" evidence="8">
    <location>
        <begin position="69"/>
        <end position="92"/>
    </location>
</feature>
<evidence type="ECO:0000256" key="7">
    <source>
        <dbReference type="ARBA" id="ARBA00023136"/>
    </source>
</evidence>
<keyword evidence="7 8" id="KW-0472">Membrane</keyword>
<dbReference type="InterPro" id="IPR000917">
    <property type="entry name" value="Sulfatase_N"/>
</dbReference>
<dbReference type="Pfam" id="PF08019">
    <property type="entry name" value="EptA_B_N"/>
    <property type="match status" value="1"/>
</dbReference>
<evidence type="ECO:0000256" key="8">
    <source>
        <dbReference type="SAM" id="Phobius"/>
    </source>
</evidence>
<dbReference type="InterPro" id="IPR012549">
    <property type="entry name" value="EptA-like_N"/>
</dbReference>
<evidence type="ECO:0000256" key="2">
    <source>
        <dbReference type="ARBA" id="ARBA00022475"/>
    </source>
</evidence>
<accession>A0ABW2RAS3</accession>
<dbReference type="Proteomes" id="UP001596495">
    <property type="component" value="Unassembled WGS sequence"/>
</dbReference>
<keyword evidence="12" id="KW-1185">Reference proteome</keyword>
<dbReference type="CDD" id="cd16017">
    <property type="entry name" value="LptA"/>
    <property type="match status" value="1"/>
</dbReference>
<dbReference type="InterPro" id="IPR058130">
    <property type="entry name" value="PEA_transf_C"/>
</dbReference>
<dbReference type="EC" id="2.7.-.-" evidence="11"/>
<sequence>MPTTAFRRFPRLHAPFPGLFNPADAGATPLPTLGAPPWQTNAVLALWLTLAGNVPLWQKVLSVGGSGAWTLWMTMAALVASVNFALLSLITWPRGYRWIASLLVLAAAANTHFMRTYGVVIDPSMMANVLNTDAREVADLLTPALPVTLVLVAGPALWWIWLRPLRPRRTWQRLWRNTGAVSLGLSLAVASGVAGYQGLASLMRNHKAVRYMINPINTVYAVGALAAERVPTSARAIEPVGEDARLGASYAEQARPPLLVLVIGETARAENFGLNGYIRQTTPVLAQWQRDKGLVNFPDVSACGTNTEVSVPCIFSPLTREQGGNRKPVHENLLDVLQRAGLAVLWLDNQSGCKGVCARVPTVSTRQLTDVRWCRDGECHDEIMLEGLEERLAALDPQRRERGVVLVMHQMGSHGPAYFKRTPADAKPFGPECVSQTLSDCRVEEVRNAYDNTIAYTDRFLGRTLTWLEAQSGQYDTGMIYLSDHGESLGENGLYLHGLPYAVAPEQQLKVPMVAWLSRGMQRRTGVEPRCLQGRASQALSHDHLFHSVLGLMDVKTQVHDRRLDIFSWCAPGGML</sequence>
<keyword evidence="3" id="KW-0997">Cell inner membrane</keyword>
<keyword evidence="2" id="KW-1003">Cell membrane</keyword>
<feature type="transmembrane region" description="Helical" evidence="8">
    <location>
        <begin position="174"/>
        <end position="196"/>
    </location>
</feature>
<evidence type="ECO:0000256" key="5">
    <source>
        <dbReference type="ARBA" id="ARBA00022692"/>
    </source>
</evidence>
<comment type="subcellular location">
    <subcellularLocation>
        <location evidence="1">Cell inner membrane</location>
        <topology evidence="1">Multi-pass membrane protein</topology>
    </subcellularLocation>
</comment>
<keyword evidence="4 11" id="KW-0808">Transferase</keyword>
<dbReference type="SUPFAM" id="SSF53649">
    <property type="entry name" value="Alkaline phosphatase-like"/>
    <property type="match status" value="1"/>
</dbReference>
<keyword evidence="5 8" id="KW-0812">Transmembrane</keyword>
<comment type="caution">
    <text evidence="11">The sequence shown here is derived from an EMBL/GenBank/DDBJ whole genome shotgun (WGS) entry which is preliminary data.</text>
</comment>
<dbReference type="InterPro" id="IPR017850">
    <property type="entry name" value="Alkaline_phosphatase_core_sf"/>
</dbReference>
<dbReference type="Pfam" id="PF00884">
    <property type="entry name" value="Sulfatase"/>
    <property type="match status" value="1"/>
</dbReference>
<evidence type="ECO:0000256" key="1">
    <source>
        <dbReference type="ARBA" id="ARBA00004429"/>
    </source>
</evidence>
<dbReference type="GO" id="GO:0016740">
    <property type="term" value="F:transferase activity"/>
    <property type="evidence" value="ECO:0007669"/>
    <property type="project" value="UniProtKB-KW"/>
</dbReference>
<keyword evidence="6 8" id="KW-1133">Transmembrane helix</keyword>
<feature type="transmembrane region" description="Helical" evidence="8">
    <location>
        <begin position="140"/>
        <end position="162"/>
    </location>
</feature>
<evidence type="ECO:0000256" key="3">
    <source>
        <dbReference type="ARBA" id="ARBA00022519"/>
    </source>
</evidence>
<evidence type="ECO:0000259" key="10">
    <source>
        <dbReference type="Pfam" id="PF08019"/>
    </source>
</evidence>
<evidence type="ECO:0000313" key="11">
    <source>
        <dbReference type="EMBL" id="MFC7435198.1"/>
    </source>
</evidence>
<evidence type="ECO:0000256" key="6">
    <source>
        <dbReference type="ARBA" id="ARBA00022989"/>
    </source>
</evidence>
<evidence type="ECO:0000313" key="12">
    <source>
        <dbReference type="Proteomes" id="UP001596495"/>
    </source>
</evidence>